<sequence length="111" mass="12584">MVKESKPSDVIVVLTTTENSLQAKVIINALLESRLAACIQTQQIDSHYVWQSELCNSQEVLLTIKTLNHSYEEVEKTILRHHPYDVPQIVALPIEHGLSSYLDWVKSNVSN</sequence>
<proteinExistence type="inferred from homology"/>
<keyword evidence="3" id="KW-1185">Reference proteome</keyword>
<dbReference type="RefSeq" id="WP_244357075.1">
    <property type="nucleotide sequence ID" value="NZ_JAJNNZ010000006.1"/>
</dbReference>
<dbReference type="InterPro" id="IPR015867">
    <property type="entry name" value="N-reg_PII/ATP_PRibTrfase_C"/>
</dbReference>
<dbReference type="AlphaFoldDB" id="A0A9X1WA55"/>
<dbReference type="PANTHER" id="PTHR23419:SF8">
    <property type="entry name" value="FI09726P"/>
    <property type="match status" value="1"/>
</dbReference>
<dbReference type="PANTHER" id="PTHR23419">
    <property type="entry name" value="DIVALENT CATION TOLERANCE CUTA-RELATED"/>
    <property type="match status" value="1"/>
</dbReference>
<dbReference type="InterPro" id="IPR004323">
    <property type="entry name" value="Ion_tolerance_CutA"/>
</dbReference>
<dbReference type="InterPro" id="IPR011322">
    <property type="entry name" value="N-reg_PII-like_a/b"/>
</dbReference>
<organism evidence="2 3">
    <name type="scientific">Vibrio gelatinilyticus</name>
    <dbReference type="NCBI Taxonomy" id="2893468"/>
    <lineage>
        <taxon>Bacteria</taxon>
        <taxon>Pseudomonadati</taxon>
        <taxon>Pseudomonadota</taxon>
        <taxon>Gammaproteobacteria</taxon>
        <taxon>Vibrionales</taxon>
        <taxon>Vibrionaceae</taxon>
        <taxon>Vibrio</taxon>
    </lineage>
</organism>
<dbReference type="GO" id="GO:0005507">
    <property type="term" value="F:copper ion binding"/>
    <property type="evidence" value="ECO:0007669"/>
    <property type="project" value="TreeGrafter"/>
</dbReference>
<reference evidence="2" key="1">
    <citation type="submission" date="2021-11" db="EMBL/GenBank/DDBJ databases">
        <title>Vibrio ZSDE26 sp. nov. and Vibrio ZSDZ34 sp. nov., isolated from coastal seawater in Qingdao.</title>
        <authorList>
            <person name="Zhang P."/>
        </authorList>
    </citation>
    <scope>NUCLEOTIDE SEQUENCE</scope>
    <source>
        <strain evidence="2">ZSDZ34</strain>
    </source>
</reference>
<dbReference type="GO" id="GO:0010038">
    <property type="term" value="P:response to metal ion"/>
    <property type="evidence" value="ECO:0007669"/>
    <property type="project" value="InterPro"/>
</dbReference>
<gene>
    <name evidence="2" type="ORF">LNL84_09885</name>
</gene>
<dbReference type="SUPFAM" id="SSF54913">
    <property type="entry name" value="GlnB-like"/>
    <property type="match status" value="1"/>
</dbReference>
<accession>A0A9X1WA55</accession>
<evidence type="ECO:0000256" key="1">
    <source>
        <dbReference type="ARBA" id="ARBA00010169"/>
    </source>
</evidence>
<evidence type="ECO:0000313" key="2">
    <source>
        <dbReference type="EMBL" id="MCJ2377137.1"/>
    </source>
</evidence>
<dbReference type="Pfam" id="PF03091">
    <property type="entry name" value="CutA1"/>
    <property type="match status" value="1"/>
</dbReference>
<dbReference type="Gene3D" id="3.30.70.120">
    <property type="match status" value="1"/>
</dbReference>
<comment type="caution">
    <text evidence="2">The sequence shown here is derived from an EMBL/GenBank/DDBJ whole genome shotgun (WGS) entry which is preliminary data.</text>
</comment>
<dbReference type="EMBL" id="JAJNNZ010000006">
    <property type="protein sequence ID" value="MCJ2377137.1"/>
    <property type="molecule type" value="Genomic_DNA"/>
</dbReference>
<name>A0A9X1WA55_9VIBR</name>
<dbReference type="Proteomes" id="UP001139488">
    <property type="component" value="Unassembled WGS sequence"/>
</dbReference>
<protein>
    <submittedName>
        <fullName evidence="2">Divalent-cation tolerance protein CutA</fullName>
    </submittedName>
</protein>
<comment type="similarity">
    <text evidence="1">Belongs to the CutA family.</text>
</comment>
<evidence type="ECO:0000313" key="3">
    <source>
        <dbReference type="Proteomes" id="UP001139488"/>
    </source>
</evidence>